<name>A0A1U7IQP5_9CYAN</name>
<dbReference type="Gene3D" id="3.30.70.1290">
    <property type="entry name" value="Transposase IS200-like"/>
    <property type="match status" value="1"/>
</dbReference>
<protein>
    <submittedName>
        <fullName evidence="2">Transposase</fullName>
    </submittedName>
</protein>
<accession>A0A1U7IQP5</accession>
<dbReference type="RefSeq" id="WP_073592383.1">
    <property type="nucleotide sequence ID" value="NZ_MRCE01000004.1"/>
</dbReference>
<reference evidence="2 3" key="1">
    <citation type="submission" date="2016-11" db="EMBL/GenBank/DDBJ databases">
        <title>Draft Genome Sequences of Nine Cyanobacterial Strains from Diverse Habitats.</title>
        <authorList>
            <person name="Zhu T."/>
            <person name="Hou S."/>
            <person name="Lu X."/>
            <person name="Hess W.R."/>
        </authorList>
    </citation>
    <scope>NUCLEOTIDE SEQUENCE [LARGE SCALE GENOMIC DNA]</scope>
    <source>
        <strain evidence="2 3">IAM M-71</strain>
    </source>
</reference>
<dbReference type="Proteomes" id="UP000185860">
    <property type="component" value="Unassembled WGS sequence"/>
</dbReference>
<evidence type="ECO:0000259" key="1">
    <source>
        <dbReference type="SMART" id="SM01321"/>
    </source>
</evidence>
<dbReference type="GO" id="GO:0006313">
    <property type="term" value="P:DNA transposition"/>
    <property type="evidence" value="ECO:0007669"/>
    <property type="project" value="InterPro"/>
</dbReference>
<dbReference type="GO" id="GO:0043565">
    <property type="term" value="F:sequence-specific DNA binding"/>
    <property type="evidence" value="ECO:0007669"/>
    <property type="project" value="TreeGrafter"/>
</dbReference>
<dbReference type="InterPro" id="IPR052715">
    <property type="entry name" value="RAYT_transposase"/>
</dbReference>
<dbReference type="OrthoDB" id="9794403at2"/>
<organism evidence="2 3">
    <name type="scientific">[Phormidium ambiguum] IAM M-71</name>
    <dbReference type="NCBI Taxonomy" id="454136"/>
    <lineage>
        <taxon>Bacteria</taxon>
        <taxon>Bacillati</taxon>
        <taxon>Cyanobacteriota</taxon>
        <taxon>Cyanophyceae</taxon>
        <taxon>Oscillatoriophycideae</taxon>
        <taxon>Aerosakkonematales</taxon>
        <taxon>Aerosakkonemataceae</taxon>
        <taxon>Floridanema</taxon>
    </lineage>
</organism>
<dbReference type="EMBL" id="MRCE01000004">
    <property type="protein sequence ID" value="OKH39663.1"/>
    <property type="molecule type" value="Genomic_DNA"/>
</dbReference>
<dbReference type="STRING" id="454136.NIES2119_05190"/>
<feature type="domain" description="Transposase IS200-like" evidence="1">
    <location>
        <begin position="9"/>
        <end position="137"/>
    </location>
</feature>
<dbReference type="SUPFAM" id="SSF143422">
    <property type="entry name" value="Transposase IS200-like"/>
    <property type="match status" value="1"/>
</dbReference>
<gene>
    <name evidence="2" type="ORF">NIES2119_05190</name>
</gene>
<dbReference type="InterPro" id="IPR002686">
    <property type="entry name" value="Transposase_17"/>
</dbReference>
<dbReference type="PANTHER" id="PTHR36966:SF1">
    <property type="entry name" value="REP-ASSOCIATED TYROSINE TRANSPOSASE"/>
    <property type="match status" value="1"/>
</dbReference>
<dbReference type="GO" id="GO:0004803">
    <property type="term" value="F:transposase activity"/>
    <property type="evidence" value="ECO:0007669"/>
    <property type="project" value="InterPro"/>
</dbReference>
<sequence>MPNYKRLTIANGTYFFTQVTYQRRNWLCSEIARQTLRTAINNVRQKYPFTIDALVLLPNHIHCIWTLPSGDSDYATRWRLIKSFVTKNCAKDLEIDSEISASRQKRQEGNLWQRRFWEHLIRDELDFANHCDYIHYNPVKHGLCKAAKEWPYSSFHRFVADGIYSEDWGVDITPNIPHDIGYE</sequence>
<evidence type="ECO:0000313" key="3">
    <source>
        <dbReference type="Proteomes" id="UP000185860"/>
    </source>
</evidence>
<proteinExistence type="predicted"/>
<dbReference type="PANTHER" id="PTHR36966">
    <property type="entry name" value="REP-ASSOCIATED TYROSINE TRANSPOSASE"/>
    <property type="match status" value="1"/>
</dbReference>
<evidence type="ECO:0000313" key="2">
    <source>
        <dbReference type="EMBL" id="OKH39663.1"/>
    </source>
</evidence>
<comment type="caution">
    <text evidence="2">The sequence shown here is derived from an EMBL/GenBank/DDBJ whole genome shotgun (WGS) entry which is preliminary data.</text>
</comment>
<dbReference type="NCBIfam" id="NF047646">
    <property type="entry name" value="REP_Tyr_transpos"/>
    <property type="match status" value="1"/>
</dbReference>
<dbReference type="InterPro" id="IPR036515">
    <property type="entry name" value="Transposase_17_sf"/>
</dbReference>
<dbReference type="AlphaFoldDB" id="A0A1U7IQP5"/>
<dbReference type="Pfam" id="PF01797">
    <property type="entry name" value="Y1_Tnp"/>
    <property type="match status" value="1"/>
</dbReference>
<dbReference type="SMART" id="SM01321">
    <property type="entry name" value="Y1_Tnp"/>
    <property type="match status" value="1"/>
</dbReference>